<feature type="transmembrane region" description="Helical" evidence="1">
    <location>
        <begin position="42"/>
        <end position="59"/>
    </location>
</feature>
<protein>
    <submittedName>
        <fullName evidence="2">Uncharacterized protein</fullName>
    </submittedName>
</protein>
<gene>
    <name evidence="2" type="ORF">CU320_04390</name>
</gene>
<dbReference type="AlphaFoldDB" id="A0A2H9UNE7"/>
<feature type="transmembrane region" description="Helical" evidence="1">
    <location>
        <begin position="65"/>
        <end position="88"/>
    </location>
</feature>
<evidence type="ECO:0000313" key="2">
    <source>
        <dbReference type="EMBL" id="PJI33205.1"/>
    </source>
</evidence>
<keyword evidence="1" id="KW-0472">Membrane</keyword>
<organism evidence="2 3">
    <name type="scientific">Acinetobacter pseudolwoffii</name>
    <dbReference type="NCBI Taxonomy" id="2053287"/>
    <lineage>
        <taxon>Bacteria</taxon>
        <taxon>Pseudomonadati</taxon>
        <taxon>Pseudomonadota</taxon>
        <taxon>Gammaproteobacteria</taxon>
        <taxon>Moraxellales</taxon>
        <taxon>Moraxellaceae</taxon>
        <taxon>Acinetobacter</taxon>
    </lineage>
</organism>
<keyword evidence="1" id="KW-0812">Transmembrane</keyword>
<name>A0A2H9UNE7_9GAMM</name>
<feature type="transmembrane region" description="Helical" evidence="1">
    <location>
        <begin position="319"/>
        <end position="337"/>
    </location>
</feature>
<evidence type="ECO:0000313" key="3">
    <source>
        <dbReference type="Proteomes" id="UP000242351"/>
    </source>
</evidence>
<accession>A0A2H9UNE7</accession>
<proteinExistence type="predicted"/>
<keyword evidence="1" id="KW-1133">Transmembrane helix</keyword>
<comment type="caution">
    <text evidence="2">The sequence shown here is derived from an EMBL/GenBank/DDBJ whole genome shotgun (WGS) entry which is preliminary data.</text>
</comment>
<sequence>MQNFPSAEIKTASTPEAQKLYSDAVKNFKKLHGPKLKLHQKIKARFHWIFAIGAIYLVWNSNNPQLTISVLFLGLFTLNEIEGLYLWLYARKTRKQYSDQYLKTFGKITKVSKYDPKLKQLNIELKFYDLKNETHKKTFNIRYPDFLILQPIEVKPEQLVGQSVEVCLTPDLALILQIRAYHPNPDELPIFTHNFHKHPLWQRHENYLLHPSYFYPESMLSIHFIRNEYAGNFQLVFQDLNQDFSVSTASPSLEQIENYIFASYSDFFMKHDALQPAYSEYRQLKFSNEPIKIELWKNQTKPMSNQEIQVVVKQKKKRVLVWIIPCLLIILLSSLFVSPVARVALFILCIYTCLIYFEYTSNQSKFYQRCVPQL</sequence>
<reference evidence="2 3" key="2">
    <citation type="submission" date="2017-12" db="EMBL/GenBank/DDBJ databases">
        <title>Revising the taxonomy of the Acinetobacter lwoffii group: the description of Acinetobacter pseudolwoffii sp. nov. and emended description of Acinetobacter lwoffii.</title>
        <authorList>
            <person name="Nemec A."/>
        </authorList>
    </citation>
    <scope>NUCLEOTIDE SEQUENCE [LARGE SCALE GENOMIC DNA]</scope>
    <source>
        <strain evidence="2 3">ANC 5347</strain>
    </source>
</reference>
<dbReference type="RefSeq" id="WP_100357335.1">
    <property type="nucleotide sequence ID" value="NZ_JACAJE010000009.1"/>
</dbReference>
<feature type="transmembrane region" description="Helical" evidence="1">
    <location>
        <begin position="343"/>
        <end position="359"/>
    </location>
</feature>
<dbReference type="Proteomes" id="UP000242351">
    <property type="component" value="Unassembled WGS sequence"/>
</dbReference>
<dbReference type="EMBL" id="PGOZ01000003">
    <property type="protein sequence ID" value="PJI33205.1"/>
    <property type="molecule type" value="Genomic_DNA"/>
</dbReference>
<reference evidence="2 3" key="1">
    <citation type="submission" date="2017-11" db="EMBL/GenBank/DDBJ databases">
        <authorList>
            <person name="Han C.G."/>
        </authorList>
    </citation>
    <scope>NUCLEOTIDE SEQUENCE [LARGE SCALE GENOMIC DNA]</scope>
    <source>
        <strain evidence="2 3">ANC 5347</strain>
    </source>
</reference>
<evidence type="ECO:0000256" key="1">
    <source>
        <dbReference type="SAM" id="Phobius"/>
    </source>
</evidence>